<evidence type="ECO:0000313" key="1">
    <source>
        <dbReference type="EMBL" id="SMC12427.1"/>
    </source>
</evidence>
<sequence length="116" mass="13098">MTWDYDEKGKPMSFAHDHFTMSYHQSRDYGIDYRDFEKVDCLPKGVSLVAIAGVWGDYQNIRCLFMDAAGNGYMRNIGKRNNGYVIRELGVDAKELWVGEKVLVPAGTAEKVIGKA</sequence>
<dbReference type="Proteomes" id="UP000193224">
    <property type="component" value="Unassembled WGS sequence"/>
</dbReference>
<accession>A0A1X7BS44</accession>
<protein>
    <submittedName>
        <fullName evidence="1">Uncharacterized protein</fullName>
    </submittedName>
</protein>
<dbReference type="EMBL" id="FWXB01000007">
    <property type="protein sequence ID" value="SMC12427.1"/>
    <property type="molecule type" value="Genomic_DNA"/>
</dbReference>
<reference evidence="1 2" key="1">
    <citation type="submission" date="2017-03" db="EMBL/GenBank/DDBJ databases">
        <authorList>
            <person name="Afonso C.L."/>
            <person name="Miller P.J."/>
            <person name="Scott M.A."/>
            <person name="Spackman E."/>
            <person name="Goraichik I."/>
            <person name="Dimitrov K.M."/>
            <person name="Suarez D.L."/>
            <person name="Swayne D.E."/>
        </authorList>
    </citation>
    <scope>NUCLEOTIDE SEQUENCE [LARGE SCALE GENOMIC DNA]</scope>
    <source>
        <strain evidence="1 2">CECT 7745</strain>
    </source>
</reference>
<dbReference type="RefSeq" id="WP_223412934.1">
    <property type="nucleotide sequence ID" value="NZ_FWXB01000007.1"/>
</dbReference>
<organism evidence="1 2">
    <name type="scientific">Roseovarius aestuarii</name>
    <dbReference type="NCBI Taxonomy" id="475083"/>
    <lineage>
        <taxon>Bacteria</taxon>
        <taxon>Pseudomonadati</taxon>
        <taxon>Pseudomonadota</taxon>
        <taxon>Alphaproteobacteria</taxon>
        <taxon>Rhodobacterales</taxon>
        <taxon>Roseobacteraceae</taxon>
        <taxon>Roseovarius</taxon>
    </lineage>
</organism>
<name>A0A1X7BS44_9RHOB</name>
<evidence type="ECO:0000313" key="2">
    <source>
        <dbReference type="Proteomes" id="UP000193224"/>
    </source>
</evidence>
<keyword evidence="2" id="KW-1185">Reference proteome</keyword>
<proteinExistence type="predicted"/>
<gene>
    <name evidence="1" type="ORF">ROA7745_02252</name>
</gene>
<dbReference type="AlphaFoldDB" id="A0A1X7BS44"/>